<evidence type="ECO:0008006" key="7">
    <source>
        <dbReference type="Google" id="ProtNLM"/>
    </source>
</evidence>
<sequence length="360" mass="39655">MNHDWLLVEVLGSEPVVVAQGPRTKNLVPISAFLRRNPHLMAIQTAIGETVRAGVGLSSITPKHDRVIRTEVVQMSDGRIHGVHVWIGPPEMDPPDRPTPGPLIWDLTNATATDTPESLANSGWDPEKAPTHGRAFADDLPRRDLNPSEAKVLSMAIKPELGTKFCSTWDITDFNGDPITIGFVSRVLQESEDDGSERLICRAMNWRSVREDPNVPHDYLAQRILAGLAQPDVYRCIVDLKNWTLLKWLDDPVPFFDWRASMAGDHAVHPADRSQMAKMAAEFATGSASGVLRMKANGGGWTPVHVTVNRVQLEEDIYAGMATLRVPTDDQIAAAGLEDIDDAEAPKRKAKPRKDRAAKP</sequence>
<dbReference type="EMBL" id="QJJU01000001">
    <property type="protein sequence ID" value="PXX13360.1"/>
    <property type="molecule type" value="Genomic_DNA"/>
</dbReference>
<accession>A0A318HTU0</accession>
<reference evidence="6" key="1">
    <citation type="submission" date="2018-05" db="EMBL/GenBank/DDBJ databases">
        <authorList>
            <person name="Deangelis K."/>
            <person name="Huntemann M."/>
            <person name="Clum A."/>
            <person name="Pillay M."/>
            <person name="Palaniappan K."/>
            <person name="Varghese N."/>
            <person name="Mikhailova N."/>
            <person name="Stamatis D."/>
            <person name="Reddy T."/>
            <person name="Daum C."/>
            <person name="Shapiro N."/>
            <person name="Ivanova N."/>
            <person name="Kyrpides N."/>
            <person name="Woyke T."/>
        </authorList>
    </citation>
    <scope>NUCLEOTIDE SEQUENCE [LARGE SCALE GENOMIC DNA]</scope>
    <source>
        <strain evidence="6">GAS496</strain>
    </source>
</reference>
<name>A0A318HTU0_9MYCO</name>
<evidence type="ECO:0000256" key="1">
    <source>
        <dbReference type="SAM" id="MobiDB-lite"/>
    </source>
</evidence>
<keyword evidence="6" id="KW-1185">Reference proteome</keyword>
<feature type="domain" description="Rv3651-like C-terminal" evidence="4">
    <location>
        <begin position="218"/>
        <end position="335"/>
    </location>
</feature>
<evidence type="ECO:0000259" key="2">
    <source>
        <dbReference type="Pfam" id="PF18007"/>
    </source>
</evidence>
<dbReference type="AlphaFoldDB" id="A0A318HTU0"/>
<gene>
    <name evidence="5" type="ORF">C8E89_101517</name>
</gene>
<dbReference type="RefSeq" id="WP_110314467.1">
    <property type="nucleotide sequence ID" value="NZ_QJJU01000001.1"/>
</dbReference>
<dbReference type="InterPro" id="IPR041458">
    <property type="entry name" value="Rv3651-like_N"/>
</dbReference>
<dbReference type="Pfam" id="PF18621">
    <property type="entry name" value="Rv3651-like_middle"/>
    <property type="match status" value="1"/>
</dbReference>
<organism evidence="5 6">
    <name type="scientific">Mycolicibacterium moriokaense</name>
    <dbReference type="NCBI Taxonomy" id="39691"/>
    <lineage>
        <taxon>Bacteria</taxon>
        <taxon>Bacillati</taxon>
        <taxon>Actinomycetota</taxon>
        <taxon>Actinomycetes</taxon>
        <taxon>Mycobacteriales</taxon>
        <taxon>Mycobacteriaceae</taxon>
        <taxon>Mycolicibacterium</taxon>
    </lineage>
</organism>
<protein>
    <recommendedName>
        <fullName evidence="7">Rv3651-like N-terminal domain-containing protein</fullName>
    </recommendedName>
</protein>
<feature type="domain" description="Rv3651-like middle" evidence="3">
    <location>
        <begin position="100"/>
        <end position="208"/>
    </location>
</feature>
<dbReference type="OrthoDB" id="4745618at2"/>
<comment type="caution">
    <text evidence="5">The sequence shown here is derived from an EMBL/GenBank/DDBJ whole genome shotgun (WGS) entry which is preliminary data.</text>
</comment>
<dbReference type="Proteomes" id="UP000247781">
    <property type="component" value="Unassembled WGS sequence"/>
</dbReference>
<dbReference type="Pfam" id="PF21043">
    <property type="entry name" value="Rv3651-like_C"/>
    <property type="match status" value="1"/>
</dbReference>
<proteinExistence type="predicted"/>
<evidence type="ECO:0000313" key="5">
    <source>
        <dbReference type="EMBL" id="PXX13360.1"/>
    </source>
</evidence>
<reference evidence="5 6" key="2">
    <citation type="submission" date="2018-06" db="EMBL/GenBank/DDBJ databases">
        <title>Sequencing of bacterial isolates from soil warming experiment in Harvard Forest, Massachusetts, USA.</title>
        <authorList>
            <person name="Deangelis K.PhD."/>
        </authorList>
    </citation>
    <scope>NUCLEOTIDE SEQUENCE [LARGE SCALE GENOMIC DNA]</scope>
    <source>
        <strain evidence="5 6">GAS496</strain>
    </source>
</reference>
<dbReference type="InterPro" id="IPR048578">
    <property type="entry name" value="Rv3651-like_C"/>
</dbReference>
<dbReference type="InterPro" id="IPR041439">
    <property type="entry name" value="Rv3651-like_middle"/>
</dbReference>
<evidence type="ECO:0000313" key="6">
    <source>
        <dbReference type="Proteomes" id="UP000247781"/>
    </source>
</evidence>
<feature type="region of interest" description="Disordered" evidence="1">
    <location>
        <begin position="336"/>
        <end position="360"/>
    </location>
</feature>
<dbReference type="Pfam" id="PF18007">
    <property type="entry name" value="Rv3651-like_N"/>
    <property type="match status" value="1"/>
</dbReference>
<feature type="domain" description="Rv3651-like N-terminal" evidence="2">
    <location>
        <begin position="4"/>
        <end position="96"/>
    </location>
</feature>
<evidence type="ECO:0000259" key="3">
    <source>
        <dbReference type="Pfam" id="PF18621"/>
    </source>
</evidence>
<evidence type="ECO:0000259" key="4">
    <source>
        <dbReference type="Pfam" id="PF21043"/>
    </source>
</evidence>